<evidence type="ECO:0000256" key="8">
    <source>
        <dbReference type="SAM" id="MobiDB-lite"/>
    </source>
</evidence>
<comment type="caution">
    <text evidence="11">The sequence shown here is derived from an EMBL/GenBank/DDBJ whole genome shotgun (WGS) entry which is preliminary data.</text>
</comment>
<evidence type="ECO:0000256" key="5">
    <source>
        <dbReference type="ARBA" id="ARBA00023002"/>
    </source>
</evidence>
<name>K0S5M9_THAOC</name>
<dbReference type="SUPFAM" id="SSF47571">
    <property type="entry name" value="Cloroperoxidase"/>
    <property type="match status" value="1"/>
</dbReference>
<feature type="chain" id="PRO_5003836832" description="Heme haloperoxidase family profile domain-containing protein" evidence="9">
    <location>
        <begin position="24"/>
        <end position="378"/>
    </location>
</feature>
<keyword evidence="9" id="KW-0732">Signal</keyword>
<dbReference type="InterPro" id="IPR036851">
    <property type="entry name" value="Chloroperoxidase-like_sf"/>
</dbReference>
<evidence type="ECO:0000256" key="3">
    <source>
        <dbReference type="ARBA" id="ARBA00022617"/>
    </source>
</evidence>
<feature type="region of interest" description="Disordered" evidence="8">
    <location>
        <begin position="176"/>
        <end position="198"/>
    </location>
</feature>
<gene>
    <name evidence="11" type="ORF">THAOC_19037</name>
</gene>
<evidence type="ECO:0000256" key="1">
    <source>
        <dbReference type="ARBA" id="ARBA00001970"/>
    </source>
</evidence>
<dbReference type="EMBL" id="AGNL01020900">
    <property type="protein sequence ID" value="EJK60580.1"/>
    <property type="molecule type" value="Genomic_DNA"/>
</dbReference>
<feature type="signal peptide" evidence="9">
    <location>
        <begin position="1"/>
        <end position="23"/>
    </location>
</feature>
<dbReference type="eggNOG" id="ENOG502SEE2">
    <property type="taxonomic scope" value="Eukaryota"/>
</dbReference>
<keyword evidence="12" id="KW-1185">Reference proteome</keyword>
<keyword evidence="6" id="KW-0408">Iron</keyword>
<keyword evidence="5" id="KW-0560">Oxidoreductase</keyword>
<sequence length="378" mass="41487">MKSTAIIFAVLYATGLLLVPAYSRRPDWGVLYEGFPGEVDVDALVAKFDPEDGDFLDGLDYEAPGPGDVRSPCPFLNALANHGLVDRSGKDINVFELAAMSVFYDLGGPGFFGFMGGANVTIPKGASRMTEDGPLIDLDSLWDRPGEERDASMVFVNPGAVIPSGAKGFPVTDEMVADRGPNSTHGDPNSARRPLPGGNRGRFLEMTQTVNVDLLESLLSRNPGSDYLMFDDFLEAGRERIIQSRIHDRFFRFSQFDVLTAQGQYWFPTILSGEMDIRDGVPKDYIRMLWTENRLPDNFMPRIYRDPDFVSVLTEDPSAAGNEFTLAMGAMIREALAADLTGLREDDAASEKVKYVGSSGFLRGKVADFEASLKDATM</sequence>
<protein>
    <recommendedName>
        <fullName evidence="10">Heme haloperoxidase family profile domain-containing protein</fullName>
    </recommendedName>
</protein>
<evidence type="ECO:0000313" key="11">
    <source>
        <dbReference type="EMBL" id="EJK60580.1"/>
    </source>
</evidence>
<dbReference type="PANTHER" id="PTHR33577">
    <property type="entry name" value="STERIGMATOCYSTIN BIOSYNTHESIS PEROXIDASE STCC-RELATED"/>
    <property type="match status" value="1"/>
</dbReference>
<reference evidence="11 12" key="1">
    <citation type="journal article" date="2012" name="Genome Biol.">
        <title>Genome and low-iron response of an oceanic diatom adapted to chronic iron limitation.</title>
        <authorList>
            <person name="Lommer M."/>
            <person name="Specht M."/>
            <person name="Roy A.S."/>
            <person name="Kraemer L."/>
            <person name="Andreson R."/>
            <person name="Gutowska M.A."/>
            <person name="Wolf J."/>
            <person name="Bergner S.V."/>
            <person name="Schilhabel M.B."/>
            <person name="Klostermeier U.C."/>
            <person name="Beiko R.G."/>
            <person name="Rosenstiel P."/>
            <person name="Hippler M."/>
            <person name="Laroche J."/>
        </authorList>
    </citation>
    <scope>NUCLEOTIDE SEQUENCE [LARGE SCALE GENOMIC DNA]</scope>
    <source>
        <strain evidence="11 12">CCMP1005</strain>
    </source>
</reference>
<dbReference type="Pfam" id="PF01328">
    <property type="entry name" value="Peroxidase_2"/>
    <property type="match status" value="1"/>
</dbReference>
<keyword evidence="4" id="KW-0479">Metal-binding</keyword>
<evidence type="ECO:0000256" key="6">
    <source>
        <dbReference type="ARBA" id="ARBA00023004"/>
    </source>
</evidence>
<evidence type="ECO:0000256" key="7">
    <source>
        <dbReference type="ARBA" id="ARBA00025795"/>
    </source>
</evidence>
<evidence type="ECO:0000259" key="10">
    <source>
        <dbReference type="PROSITE" id="PS51405"/>
    </source>
</evidence>
<dbReference type="PROSITE" id="PS51405">
    <property type="entry name" value="HEME_HALOPEROXIDASE"/>
    <property type="match status" value="1"/>
</dbReference>
<dbReference type="OrthoDB" id="407298at2759"/>
<keyword evidence="2" id="KW-0575">Peroxidase</keyword>
<feature type="domain" description="Heme haloperoxidase family profile" evidence="10">
    <location>
        <begin position="57"/>
        <end position="321"/>
    </location>
</feature>
<accession>K0S5M9</accession>
<organism evidence="11 12">
    <name type="scientific">Thalassiosira oceanica</name>
    <name type="common">Marine diatom</name>
    <dbReference type="NCBI Taxonomy" id="159749"/>
    <lineage>
        <taxon>Eukaryota</taxon>
        <taxon>Sar</taxon>
        <taxon>Stramenopiles</taxon>
        <taxon>Ochrophyta</taxon>
        <taxon>Bacillariophyta</taxon>
        <taxon>Coscinodiscophyceae</taxon>
        <taxon>Thalassiosirophycidae</taxon>
        <taxon>Thalassiosirales</taxon>
        <taxon>Thalassiosiraceae</taxon>
        <taxon>Thalassiosira</taxon>
    </lineage>
</organism>
<dbReference type="Proteomes" id="UP000266841">
    <property type="component" value="Unassembled WGS sequence"/>
</dbReference>
<comment type="cofactor">
    <cofactor evidence="1">
        <name>heme b</name>
        <dbReference type="ChEBI" id="CHEBI:60344"/>
    </cofactor>
</comment>
<dbReference type="InterPro" id="IPR000028">
    <property type="entry name" value="Chloroperoxidase"/>
</dbReference>
<evidence type="ECO:0000256" key="2">
    <source>
        <dbReference type="ARBA" id="ARBA00022559"/>
    </source>
</evidence>
<dbReference type="GO" id="GO:0046872">
    <property type="term" value="F:metal ion binding"/>
    <property type="evidence" value="ECO:0007669"/>
    <property type="project" value="UniProtKB-KW"/>
</dbReference>
<proteinExistence type="inferred from homology"/>
<dbReference type="AlphaFoldDB" id="K0S5M9"/>
<evidence type="ECO:0000256" key="4">
    <source>
        <dbReference type="ARBA" id="ARBA00022723"/>
    </source>
</evidence>
<dbReference type="PANTHER" id="PTHR33577:SF9">
    <property type="entry name" value="PEROXIDASE STCC"/>
    <property type="match status" value="1"/>
</dbReference>
<evidence type="ECO:0000256" key="9">
    <source>
        <dbReference type="SAM" id="SignalP"/>
    </source>
</evidence>
<dbReference type="GO" id="GO:0004601">
    <property type="term" value="F:peroxidase activity"/>
    <property type="evidence" value="ECO:0007669"/>
    <property type="project" value="UniProtKB-KW"/>
</dbReference>
<comment type="similarity">
    <text evidence="7">Belongs to the chloroperoxidase family.</text>
</comment>
<keyword evidence="3" id="KW-0349">Heme</keyword>
<evidence type="ECO:0000313" key="12">
    <source>
        <dbReference type="Proteomes" id="UP000266841"/>
    </source>
</evidence>
<dbReference type="Gene3D" id="1.10.489.10">
    <property type="entry name" value="Chloroperoxidase-like"/>
    <property type="match status" value="1"/>
</dbReference>